<proteinExistence type="predicted"/>
<dbReference type="EMBL" id="CP097635">
    <property type="protein sequence ID" value="URI07610.1"/>
    <property type="molecule type" value="Genomic_DNA"/>
</dbReference>
<dbReference type="NCBIfam" id="TIGR02595">
    <property type="entry name" value="PEP_CTERM"/>
    <property type="match status" value="1"/>
</dbReference>
<keyword evidence="3" id="KW-1185">Reference proteome</keyword>
<accession>A0ABY4S8J1</accession>
<name>A0ABY4S8J1_AQUTE</name>
<organism evidence="2 3">
    <name type="scientific">Aquincola tertiaricarbonis</name>
    <dbReference type="NCBI Taxonomy" id="391953"/>
    <lineage>
        <taxon>Bacteria</taxon>
        <taxon>Pseudomonadati</taxon>
        <taxon>Pseudomonadota</taxon>
        <taxon>Betaproteobacteria</taxon>
        <taxon>Burkholderiales</taxon>
        <taxon>Sphaerotilaceae</taxon>
        <taxon>Aquincola</taxon>
    </lineage>
</organism>
<evidence type="ECO:0000313" key="3">
    <source>
        <dbReference type="Proteomes" id="UP001056201"/>
    </source>
</evidence>
<dbReference type="RefSeq" id="WP_250195844.1">
    <property type="nucleotide sequence ID" value="NZ_CP097635.1"/>
</dbReference>
<feature type="signal peptide" evidence="1">
    <location>
        <begin position="1"/>
        <end position="28"/>
    </location>
</feature>
<gene>
    <name evidence="2" type="ORF">MW290_03020</name>
</gene>
<reference evidence="2" key="1">
    <citation type="submission" date="2022-05" db="EMBL/GenBank/DDBJ databases">
        <title>An RpoN-dependent PEP-CTERM gene is involved in floc formation of an Aquincola tertiaricarbonis strain.</title>
        <authorList>
            <person name="Qiu D."/>
            <person name="Xia M."/>
        </authorList>
    </citation>
    <scope>NUCLEOTIDE SEQUENCE</scope>
    <source>
        <strain evidence="2">RN12</strain>
    </source>
</reference>
<evidence type="ECO:0000313" key="2">
    <source>
        <dbReference type="EMBL" id="URI07610.1"/>
    </source>
</evidence>
<keyword evidence="1" id="KW-0732">Signal</keyword>
<sequence length="196" mass="19836">MTTLQPRRAACAIALAACLPLLQLPVQAASLAADGQWAEFYVDALTARDGGLGWIDTDTGLAQTFEFSVPVGFVGRLTVVDGGFAGDTFALSLGGQPLGFTSAVPATAGDSLGVDFEAALADGRYSRGVFTLQAGSYTLSGRLLQSAVLGGVALEATVGGLQLQVSAVPEPGNLALLLAGLPLLGLALRRRCEGGA</sequence>
<protein>
    <submittedName>
        <fullName evidence="2">PEP-CTERM sorting domain-containing protein</fullName>
    </submittedName>
</protein>
<dbReference type="Proteomes" id="UP001056201">
    <property type="component" value="Chromosome 1"/>
</dbReference>
<feature type="chain" id="PRO_5046093299" evidence="1">
    <location>
        <begin position="29"/>
        <end position="196"/>
    </location>
</feature>
<evidence type="ECO:0000256" key="1">
    <source>
        <dbReference type="SAM" id="SignalP"/>
    </source>
</evidence>
<dbReference type="InterPro" id="IPR013424">
    <property type="entry name" value="Ice-binding_C"/>
</dbReference>